<sequence length="511" mass="57886">MEIVENPVVINGDIPHMPSGQHSEDDIDIGKIQDEIRNIRKVIQLTKDSLDELNKKFGNDQQPNPMYVEEYETLTNKIHELQVKEEDLLAKMPNEEDRSPTCSLPASTSGGGAQPNISNSIPSPKPVHGIIKAYLPNEQFSLVKIEPGKILKEGLKKSMSRRFLSPENCNVYDSTTKMPISWDIDMANLAGKDINVCEKPKRKLEGQLAITTHNIVRKTFLLLTFCDGCGKSLFQSLRCQTCGIRFHQRCSDKIQPFCYPVPDSLPYPGMFKPKLADAGFSLNKEDRFSRSRSQSAPNVNINITDTHPDHLEEKFPFATQNIEDSGNPRNYKEKRHASDGTCSKPTPKHRYGSQRNNTLPVLTTSNQSKPVPQPQPTHTGHEVKHRTVENHPREDWEINGDQIQVNKRIGSGSFGTVYRGYYHGHVAIKRLNVTAPTPQQLRAFKNEVAVLRKTRHTNILLFMGWTSKPQLAIVTQWCEGSSLYKHIHEDDIKFEMLTIMEISRQTAQGME</sequence>
<dbReference type="Pfam" id="PF07714">
    <property type="entry name" value="PK_Tyr_Ser-Thr"/>
    <property type="match status" value="1"/>
</dbReference>
<organism evidence="16 17">
    <name type="scientific">Magallana gigas</name>
    <name type="common">Pacific oyster</name>
    <name type="synonym">Crassostrea gigas</name>
    <dbReference type="NCBI Taxonomy" id="29159"/>
    <lineage>
        <taxon>Eukaryota</taxon>
        <taxon>Metazoa</taxon>
        <taxon>Spiralia</taxon>
        <taxon>Lophotrochozoa</taxon>
        <taxon>Mollusca</taxon>
        <taxon>Bivalvia</taxon>
        <taxon>Autobranchia</taxon>
        <taxon>Pteriomorphia</taxon>
        <taxon>Ostreida</taxon>
        <taxon>Ostreoidea</taxon>
        <taxon>Ostreidae</taxon>
        <taxon>Magallana</taxon>
    </lineage>
</organism>
<evidence type="ECO:0000256" key="6">
    <source>
        <dbReference type="ARBA" id="ARBA00022741"/>
    </source>
</evidence>
<dbReference type="InterPro" id="IPR003116">
    <property type="entry name" value="RBD_dom"/>
</dbReference>
<feature type="coiled-coil region" evidence="11">
    <location>
        <begin position="36"/>
        <end position="91"/>
    </location>
</feature>
<evidence type="ECO:0000256" key="3">
    <source>
        <dbReference type="ARBA" id="ARBA00022527"/>
    </source>
</evidence>
<dbReference type="PROSITE" id="PS00479">
    <property type="entry name" value="ZF_DAG_PE_1"/>
    <property type="match status" value="1"/>
</dbReference>
<evidence type="ECO:0000259" key="13">
    <source>
        <dbReference type="PROSITE" id="PS50011"/>
    </source>
</evidence>
<dbReference type="InterPro" id="IPR001245">
    <property type="entry name" value="Ser-Thr/Tyr_kinase_cat_dom"/>
</dbReference>
<evidence type="ECO:0000256" key="12">
    <source>
        <dbReference type="SAM" id="MobiDB-lite"/>
    </source>
</evidence>
<dbReference type="SUPFAM" id="SSF57889">
    <property type="entry name" value="Cysteine-rich domain"/>
    <property type="match status" value="1"/>
</dbReference>
<reference evidence="16" key="1">
    <citation type="submission" date="2022-08" db="UniProtKB">
        <authorList>
            <consortium name="EnsemblMetazoa"/>
        </authorList>
    </citation>
    <scope>IDENTIFICATION</scope>
    <source>
        <strain evidence="16">05x7-T-G4-1.051#20</strain>
    </source>
</reference>
<evidence type="ECO:0000259" key="14">
    <source>
        <dbReference type="PROSITE" id="PS50081"/>
    </source>
</evidence>
<dbReference type="AlphaFoldDB" id="A0A8W8LYQ9"/>
<accession>A0A8W8LYQ9</accession>
<dbReference type="GO" id="GO:0046872">
    <property type="term" value="F:metal ion binding"/>
    <property type="evidence" value="ECO:0007669"/>
    <property type="project" value="UniProtKB-KW"/>
</dbReference>
<dbReference type="PANTHER" id="PTHR44329:SF262">
    <property type="entry name" value="RAF HOMOLOG SERINE_THREONINE-PROTEIN KINASE RAF"/>
    <property type="match status" value="1"/>
</dbReference>
<dbReference type="PROSITE" id="PS50011">
    <property type="entry name" value="PROTEIN_KINASE_DOM"/>
    <property type="match status" value="1"/>
</dbReference>
<proteinExistence type="inferred from homology"/>
<dbReference type="PANTHER" id="PTHR44329">
    <property type="entry name" value="SERINE/THREONINE-PROTEIN KINASE TNNI3K-RELATED"/>
    <property type="match status" value="1"/>
</dbReference>
<dbReference type="Pfam" id="PF02196">
    <property type="entry name" value="RBD"/>
    <property type="match status" value="1"/>
</dbReference>
<evidence type="ECO:0000313" key="16">
    <source>
        <dbReference type="EnsemblMetazoa" id="G29742.4:cds"/>
    </source>
</evidence>
<keyword evidence="9 10" id="KW-0067">ATP-binding</keyword>
<dbReference type="InterPro" id="IPR046349">
    <property type="entry name" value="C1-like_sf"/>
</dbReference>
<feature type="compositionally biased region" description="Polar residues" evidence="12">
    <location>
        <begin position="291"/>
        <end position="305"/>
    </location>
</feature>
<feature type="region of interest" description="Disordered" evidence="12">
    <location>
        <begin position="287"/>
        <end position="388"/>
    </location>
</feature>
<dbReference type="CDD" id="cd20811">
    <property type="entry name" value="C1_Raf"/>
    <property type="match status" value="1"/>
</dbReference>
<keyword evidence="11" id="KW-0175">Coiled coil</keyword>
<evidence type="ECO:0000259" key="15">
    <source>
        <dbReference type="PROSITE" id="PS50898"/>
    </source>
</evidence>
<evidence type="ECO:0000256" key="5">
    <source>
        <dbReference type="ARBA" id="ARBA00022723"/>
    </source>
</evidence>
<keyword evidence="17" id="KW-1185">Reference proteome</keyword>
<dbReference type="InterPro" id="IPR017441">
    <property type="entry name" value="Protein_kinase_ATP_BS"/>
</dbReference>
<evidence type="ECO:0000256" key="4">
    <source>
        <dbReference type="ARBA" id="ARBA00022679"/>
    </source>
</evidence>
<dbReference type="EC" id="2.7.11.1" evidence="2"/>
<comment type="similarity">
    <text evidence="1">Belongs to the protein kinase superfamily. TKL Ser/Thr protein kinase family. RAF subfamily.</text>
</comment>
<feature type="domain" description="Phorbol-ester/DAG-type" evidence="14">
    <location>
        <begin position="212"/>
        <end position="258"/>
    </location>
</feature>
<dbReference type="FunFam" id="3.30.200.20:FF:000024">
    <property type="entry name" value="B-Raf proto-oncogene serine/threonine-protein kinase"/>
    <property type="match status" value="1"/>
</dbReference>
<dbReference type="InterPro" id="IPR029071">
    <property type="entry name" value="Ubiquitin-like_domsf"/>
</dbReference>
<evidence type="ECO:0000313" key="17">
    <source>
        <dbReference type="Proteomes" id="UP000005408"/>
    </source>
</evidence>
<evidence type="ECO:0000256" key="10">
    <source>
        <dbReference type="PROSITE-ProRule" id="PRU10141"/>
    </source>
</evidence>
<dbReference type="Pfam" id="PF00130">
    <property type="entry name" value="C1_1"/>
    <property type="match status" value="1"/>
</dbReference>
<dbReference type="EnsemblMetazoa" id="G29742.4">
    <property type="protein sequence ID" value="G29742.4:cds"/>
    <property type="gene ID" value="G29742"/>
</dbReference>
<keyword evidence="8" id="KW-0862">Zinc</keyword>
<evidence type="ECO:0000256" key="1">
    <source>
        <dbReference type="ARBA" id="ARBA00010507"/>
    </source>
</evidence>
<dbReference type="PROSITE" id="PS50081">
    <property type="entry name" value="ZF_DAG_PE_2"/>
    <property type="match status" value="1"/>
</dbReference>
<feature type="compositionally biased region" description="Polar residues" evidence="12">
    <location>
        <begin position="353"/>
        <end position="370"/>
    </location>
</feature>
<evidence type="ECO:0000256" key="2">
    <source>
        <dbReference type="ARBA" id="ARBA00012513"/>
    </source>
</evidence>
<dbReference type="InterPro" id="IPR002219">
    <property type="entry name" value="PKC_DAG/PE"/>
</dbReference>
<feature type="domain" description="Protein kinase" evidence="13">
    <location>
        <begin position="403"/>
        <end position="511"/>
    </location>
</feature>
<dbReference type="SUPFAM" id="SSF56112">
    <property type="entry name" value="Protein kinase-like (PK-like)"/>
    <property type="match status" value="1"/>
</dbReference>
<feature type="compositionally biased region" description="Basic and acidic residues" evidence="12">
    <location>
        <begin position="379"/>
        <end position="388"/>
    </location>
</feature>
<feature type="binding site" evidence="10">
    <location>
        <position position="429"/>
    </location>
    <ligand>
        <name>ATP</name>
        <dbReference type="ChEBI" id="CHEBI:30616"/>
    </ligand>
</feature>
<dbReference type="PROSITE" id="PS50898">
    <property type="entry name" value="RBD"/>
    <property type="match status" value="1"/>
</dbReference>
<evidence type="ECO:0000256" key="7">
    <source>
        <dbReference type="ARBA" id="ARBA00022777"/>
    </source>
</evidence>
<feature type="region of interest" description="Disordered" evidence="12">
    <location>
        <begin position="93"/>
        <end position="122"/>
    </location>
</feature>
<dbReference type="SMART" id="SM00109">
    <property type="entry name" value="C1"/>
    <property type="match status" value="1"/>
</dbReference>
<keyword evidence="7" id="KW-0418">Kinase</keyword>
<feature type="compositionally biased region" description="Polar residues" evidence="12">
    <location>
        <begin position="318"/>
        <end position="328"/>
    </location>
</feature>
<dbReference type="Proteomes" id="UP000005408">
    <property type="component" value="Unassembled WGS sequence"/>
</dbReference>
<evidence type="ECO:0000256" key="9">
    <source>
        <dbReference type="ARBA" id="ARBA00022840"/>
    </source>
</evidence>
<dbReference type="PROSITE" id="PS00107">
    <property type="entry name" value="PROTEIN_KINASE_ATP"/>
    <property type="match status" value="1"/>
</dbReference>
<dbReference type="GO" id="GO:0004709">
    <property type="term" value="F:MAP kinase kinase kinase activity"/>
    <property type="evidence" value="ECO:0007669"/>
    <property type="project" value="TreeGrafter"/>
</dbReference>
<dbReference type="SUPFAM" id="SSF54236">
    <property type="entry name" value="Ubiquitin-like"/>
    <property type="match status" value="1"/>
</dbReference>
<keyword evidence="4" id="KW-0808">Transferase</keyword>
<keyword evidence="6 10" id="KW-0547">Nucleotide-binding</keyword>
<evidence type="ECO:0000256" key="8">
    <source>
        <dbReference type="ARBA" id="ARBA00022833"/>
    </source>
</evidence>
<dbReference type="Gene3D" id="3.30.200.20">
    <property type="entry name" value="Phosphorylase Kinase, domain 1"/>
    <property type="match status" value="1"/>
</dbReference>
<feature type="domain" description="RBD" evidence="15">
    <location>
        <begin position="129"/>
        <end position="199"/>
    </location>
</feature>
<dbReference type="SMART" id="SM00455">
    <property type="entry name" value="RBD"/>
    <property type="match status" value="1"/>
</dbReference>
<keyword evidence="5" id="KW-0479">Metal-binding</keyword>
<name>A0A8W8LYQ9_MAGGI</name>
<dbReference type="InterPro" id="IPR051681">
    <property type="entry name" value="Ser/Thr_Kinases-Pseudokinases"/>
</dbReference>
<dbReference type="CDD" id="cd01816">
    <property type="entry name" value="RBD_RAF"/>
    <property type="match status" value="1"/>
</dbReference>
<dbReference type="InterPro" id="IPR011009">
    <property type="entry name" value="Kinase-like_dom_sf"/>
</dbReference>
<dbReference type="InterPro" id="IPR000719">
    <property type="entry name" value="Prot_kinase_dom"/>
</dbReference>
<protein>
    <recommendedName>
        <fullName evidence="2">non-specific serine/threonine protein kinase</fullName>
        <ecNumber evidence="2">2.7.11.1</ecNumber>
    </recommendedName>
</protein>
<evidence type="ECO:0000256" key="11">
    <source>
        <dbReference type="SAM" id="Coils"/>
    </source>
</evidence>
<dbReference type="Gene3D" id="3.30.60.20">
    <property type="match status" value="1"/>
</dbReference>
<feature type="compositionally biased region" description="Basic and acidic residues" evidence="12">
    <location>
        <begin position="306"/>
        <end position="315"/>
    </location>
</feature>
<dbReference type="Gene3D" id="3.10.20.90">
    <property type="entry name" value="Phosphatidylinositol 3-kinase Catalytic Subunit, Chain A, domain 1"/>
    <property type="match status" value="1"/>
</dbReference>
<dbReference type="GO" id="GO:0005524">
    <property type="term" value="F:ATP binding"/>
    <property type="evidence" value="ECO:0007669"/>
    <property type="project" value="UniProtKB-UniRule"/>
</dbReference>
<keyword evidence="3" id="KW-0723">Serine/threonine-protein kinase</keyword>